<evidence type="ECO:0000256" key="2">
    <source>
        <dbReference type="ARBA" id="ARBA00022692"/>
    </source>
</evidence>
<evidence type="ECO:0000313" key="6">
    <source>
        <dbReference type="Proteomes" id="UP000095282"/>
    </source>
</evidence>
<evidence type="ECO:0000313" key="7">
    <source>
        <dbReference type="WBParaSite" id="Csp11.Scaffold629.g8244.t1"/>
    </source>
</evidence>
<feature type="transmembrane region" description="Helical" evidence="5">
    <location>
        <begin position="67"/>
        <end position="87"/>
    </location>
</feature>
<evidence type="ECO:0000256" key="1">
    <source>
        <dbReference type="ARBA" id="ARBA00004141"/>
    </source>
</evidence>
<dbReference type="InterPro" id="IPR000344">
    <property type="entry name" value="7TM_GPCR_serpentine_rcpt_Sra"/>
</dbReference>
<dbReference type="InterPro" id="IPR051080">
    <property type="entry name" value="Nematode_rcpt-like_serp_alpha"/>
</dbReference>
<organism evidence="6 7">
    <name type="scientific">Caenorhabditis tropicalis</name>
    <dbReference type="NCBI Taxonomy" id="1561998"/>
    <lineage>
        <taxon>Eukaryota</taxon>
        <taxon>Metazoa</taxon>
        <taxon>Ecdysozoa</taxon>
        <taxon>Nematoda</taxon>
        <taxon>Chromadorea</taxon>
        <taxon>Rhabditida</taxon>
        <taxon>Rhabditina</taxon>
        <taxon>Rhabditomorpha</taxon>
        <taxon>Rhabditoidea</taxon>
        <taxon>Rhabditidae</taxon>
        <taxon>Peloderinae</taxon>
        <taxon>Caenorhabditis</taxon>
    </lineage>
</organism>
<dbReference type="Pfam" id="PF02117">
    <property type="entry name" value="7TM_GPCR_Sra"/>
    <property type="match status" value="1"/>
</dbReference>
<dbReference type="AlphaFoldDB" id="A0A1I7UDJ3"/>
<dbReference type="Proteomes" id="UP000095282">
    <property type="component" value="Unplaced"/>
</dbReference>
<keyword evidence="4 5" id="KW-0472">Membrane</keyword>
<keyword evidence="6" id="KW-1185">Reference proteome</keyword>
<dbReference type="STRING" id="1561998.A0A1I7UDJ3"/>
<evidence type="ECO:0000256" key="3">
    <source>
        <dbReference type="ARBA" id="ARBA00022989"/>
    </source>
</evidence>
<name>A0A1I7UDJ3_9PELO</name>
<dbReference type="GO" id="GO:0004930">
    <property type="term" value="F:G protein-coupled receptor activity"/>
    <property type="evidence" value="ECO:0007669"/>
    <property type="project" value="InterPro"/>
</dbReference>
<evidence type="ECO:0000256" key="4">
    <source>
        <dbReference type="ARBA" id="ARBA00023136"/>
    </source>
</evidence>
<keyword evidence="3 5" id="KW-1133">Transmembrane helix</keyword>
<dbReference type="PANTHER" id="PTHR31357:SF15">
    <property type="entry name" value="SERPENTINE RECEPTOR CLASS ALPHA-13"/>
    <property type="match status" value="1"/>
</dbReference>
<feature type="transmembrane region" description="Helical" evidence="5">
    <location>
        <begin position="21"/>
        <end position="41"/>
    </location>
</feature>
<protein>
    <submittedName>
        <fullName evidence="7">G_PROTEIN_RECEP_F1_2 domain-containing protein</fullName>
    </submittedName>
</protein>
<reference evidence="7" key="1">
    <citation type="submission" date="2016-11" db="UniProtKB">
        <authorList>
            <consortium name="WormBaseParasite"/>
        </authorList>
    </citation>
    <scope>IDENTIFICATION</scope>
</reference>
<sequence>MSIDRALNLKFPKTYFKFKSWPGIVMAGVSFTASFSMYFFLTLNDPLTGYQNHCGFYPTKSVREFNILLYVIMGIAVSNALADFVLLKLAKQEIMWK</sequence>
<evidence type="ECO:0000256" key="5">
    <source>
        <dbReference type="SAM" id="Phobius"/>
    </source>
</evidence>
<keyword evidence="2 5" id="KW-0812">Transmembrane</keyword>
<dbReference type="PANTHER" id="PTHR31357">
    <property type="entry name" value="SERPENTINE RECEPTOR CLASS ALPHA-10"/>
    <property type="match status" value="1"/>
</dbReference>
<dbReference type="GO" id="GO:0016020">
    <property type="term" value="C:membrane"/>
    <property type="evidence" value="ECO:0007669"/>
    <property type="project" value="UniProtKB-SubCell"/>
</dbReference>
<dbReference type="WBParaSite" id="Csp11.Scaffold629.g8244.t1">
    <property type="protein sequence ID" value="Csp11.Scaffold629.g8244.t1"/>
    <property type="gene ID" value="Csp11.Scaffold629.g8244"/>
</dbReference>
<proteinExistence type="predicted"/>
<accession>A0A1I7UDJ3</accession>
<dbReference type="GO" id="GO:0004984">
    <property type="term" value="F:olfactory receptor activity"/>
    <property type="evidence" value="ECO:0007669"/>
    <property type="project" value="TreeGrafter"/>
</dbReference>
<comment type="subcellular location">
    <subcellularLocation>
        <location evidence="1">Membrane</location>
        <topology evidence="1">Multi-pass membrane protein</topology>
    </subcellularLocation>
</comment>